<evidence type="ECO:0000256" key="1">
    <source>
        <dbReference type="SAM" id="MobiDB-lite"/>
    </source>
</evidence>
<accession>A0A521BZS3</accession>
<evidence type="ECO:0000313" key="3">
    <source>
        <dbReference type="Proteomes" id="UP000315636"/>
    </source>
</evidence>
<evidence type="ECO:0000313" key="2">
    <source>
        <dbReference type="EMBL" id="SMO52628.1"/>
    </source>
</evidence>
<feature type="region of interest" description="Disordered" evidence="1">
    <location>
        <begin position="1"/>
        <end position="24"/>
    </location>
</feature>
<dbReference type="Gene3D" id="3.30.70.100">
    <property type="match status" value="1"/>
</dbReference>
<name>A0A521BZS3_9BACL</name>
<dbReference type="RefSeq" id="WP_185956064.1">
    <property type="nucleotide sequence ID" value="NZ_FXTI01000003.1"/>
</dbReference>
<organism evidence="2 3">
    <name type="scientific">Melghirimyces algeriensis</name>
    <dbReference type="NCBI Taxonomy" id="910412"/>
    <lineage>
        <taxon>Bacteria</taxon>
        <taxon>Bacillati</taxon>
        <taxon>Bacillota</taxon>
        <taxon>Bacilli</taxon>
        <taxon>Bacillales</taxon>
        <taxon>Thermoactinomycetaceae</taxon>
        <taxon>Melghirimyces</taxon>
    </lineage>
</organism>
<protein>
    <submittedName>
        <fullName evidence="2">Uncharacterized protein</fullName>
    </submittedName>
</protein>
<reference evidence="2 3" key="1">
    <citation type="submission" date="2017-05" db="EMBL/GenBank/DDBJ databases">
        <authorList>
            <person name="Varghese N."/>
            <person name="Submissions S."/>
        </authorList>
    </citation>
    <scope>NUCLEOTIDE SEQUENCE [LARGE SCALE GENOMIC DNA]</scope>
    <source>
        <strain evidence="2 3">DSM 45474</strain>
    </source>
</reference>
<proteinExistence type="predicted"/>
<sequence>MQQMDDMVGPAAHEHPGWCGHASFHQRMEKPTEVIMQYPWRSRELHEDLTTQEEPKLAEFYGKYCSKPRDIHYFNDLQVEVEHNHDHQHGRTAGGQI</sequence>
<dbReference type="Proteomes" id="UP000315636">
    <property type="component" value="Unassembled WGS sequence"/>
</dbReference>
<dbReference type="AlphaFoldDB" id="A0A521BZS3"/>
<keyword evidence="3" id="KW-1185">Reference proteome</keyword>
<dbReference type="EMBL" id="FXTI01000003">
    <property type="protein sequence ID" value="SMO52628.1"/>
    <property type="molecule type" value="Genomic_DNA"/>
</dbReference>
<gene>
    <name evidence="2" type="ORF">SAMN06264849_10328</name>
</gene>